<keyword evidence="10" id="KW-0436">Ligase</keyword>
<dbReference type="HAMAP" id="MF_00802">
    <property type="entry name" value="GlnE"/>
    <property type="match status" value="1"/>
</dbReference>
<evidence type="ECO:0000256" key="5">
    <source>
        <dbReference type="ARBA" id="ARBA00022842"/>
    </source>
</evidence>
<evidence type="ECO:0000256" key="3">
    <source>
        <dbReference type="ARBA" id="ARBA00022741"/>
    </source>
</evidence>
<name>A0A6J4MDF2_9ACTN</name>
<dbReference type="Pfam" id="PF08335">
    <property type="entry name" value="GlnD_UR_UTase"/>
    <property type="match status" value="2"/>
</dbReference>
<feature type="region of interest" description="Adenylyl removase" evidence="7">
    <location>
        <begin position="1"/>
        <end position="501"/>
    </location>
</feature>
<evidence type="ECO:0000256" key="2">
    <source>
        <dbReference type="ARBA" id="ARBA00022695"/>
    </source>
</evidence>
<keyword evidence="4 7" id="KW-0067">ATP-binding</keyword>
<dbReference type="EMBL" id="CADCUE010000257">
    <property type="protein sequence ID" value="CAA9356741.1"/>
    <property type="molecule type" value="Genomic_DNA"/>
</dbReference>
<evidence type="ECO:0000256" key="7">
    <source>
        <dbReference type="HAMAP-Rule" id="MF_00802"/>
    </source>
</evidence>
<reference evidence="10" key="1">
    <citation type="submission" date="2020-02" db="EMBL/GenBank/DDBJ databases">
        <authorList>
            <person name="Meier V. D."/>
        </authorList>
    </citation>
    <scope>NUCLEOTIDE SEQUENCE</scope>
    <source>
        <strain evidence="10">AVDCRST_MAG16</strain>
    </source>
</reference>
<dbReference type="SUPFAM" id="SSF81301">
    <property type="entry name" value="Nucleotidyltransferase"/>
    <property type="match status" value="2"/>
</dbReference>
<keyword evidence="1 7" id="KW-0808">Transferase</keyword>
<dbReference type="InterPro" id="IPR023057">
    <property type="entry name" value="GlnE"/>
</dbReference>
<accession>A0A6J4MDF2</accession>
<dbReference type="GO" id="GO:0000287">
    <property type="term" value="F:magnesium ion binding"/>
    <property type="evidence" value="ECO:0007669"/>
    <property type="project" value="UniProtKB-UniRule"/>
</dbReference>
<keyword evidence="5 7" id="KW-0460">Magnesium</keyword>
<proteinExistence type="inferred from homology"/>
<dbReference type="AlphaFoldDB" id="A0A6J4MDF2"/>
<comment type="catalytic activity">
    <reaction evidence="7">
        <text>[glutamine synthetase]-L-tyrosine + ATP = [glutamine synthetase]-O(4)-(5'-adenylyl)-L-tyrosine + diphosphate</text>
        <dbReference type="Rhea" id="RHEA:18589"/>
        <dbReference type="Rhea" id="RHEA-COMP:10660"/>
        <dbReference type="Rhea" id="RHEA-COMP:10661"/>
        <dbReference type="ChEBI" id="CHEBI:30616"/>
        <dbReference type="ChEBI" id="CHEBI:33019"/>
        <dbReference type="ChEBI" id="CHEBI:46858"/>
        <dbReference type="ChEBI" id="CHEBI:83624"/>
        <dbReference type="EC" id="2.7.7.42"/>
    </reaction>
</comment>
<dbReference type="GO" id="GO:0000820">
    <property type="term" value="P:regulation of glutamine family amino acid metabolic process"/>
    <property type="evidence" value="ECO:0007669"/>
    <property type="project" value="UniProtKB-UniRule"/>
</dbReference>
<comment type="cofactor">
    <cofactor evidence="7">
        <name>Mg(2+)</name>
        <dbReference type="ChEBI" id="CHEBI:18420"/>
    </cofactor>
</comment>
<dbReference type="GO" id="GO:0008882">
    <property type="term" value="F:[glutamate-ammonia-ligase] adenylyltransferase activity"/>
    <property type="evidence" value="ECO:0007669"/>
    <property type="project" value="UniProtKB-UniRule"/>
</dbReference>
<feature type="domain" description="Glutamate-ammonia ligase adenylyltransferase repeated" evidence="8">
    <location>
        <begin position="92"/>
        <end position="331"/>
    </location>
</feature>
<organism evidence="10">
    <name type="scientific">uncultured Frankineae bacterium</name>
    <dbReference type="NCBI Taxonomy" id="437475"/>
    <lineage>
        <taxon>Bacteria</taxon>
        <taxon>Bacillati</taxon>
        <taxon>Actinomycetota</taxon>
        <taxon>Actinomycetes</taxon>
        <taxon>Frankiales</taxon>
        <taxon>environmental samples</taxon>
    </lineage>
</organism>
<dbReference type="GO" id="GO:0005524">
    <property type="term" value="F:ATP binding"/>
    <property type="evidence" value="ECO:0007669"/>
    <property type="project" value="UniProtKB-UniRule"/>
</dbReference>
<dbReference type="InterPro" id="IPR043519">
    <property type="entry name" value="NT_sf"/>
</dbReference>
<evidence type="ECO:0000256" key="6">
    <source>
        <dbReference type="ARBA" id="ARBA00023268"/>
    </source>
</evidence>
<comment type="similarity">
    <text evidence="7">Belongs to the GlnE family.</text>
</comment>
<dbReference type="PANTHER" id="PTHR30621:SF0">
    <property type="entry name" value="BIFUNCTIONAL GLUTAMINE SYNTHETASE ADENYLYLTRANSFERASE_ADENYLYL-REMOVING ENZYME"/>
    <property type="match status" value="1"/>
</dbReference>
<dbReference type="GO" id="GO:0047388">
    <property type="term" value="F:[glutamine synthetase]-adenylyl-L-tyrosine phosphorylase activity"/>
    <property type="evidence" value="ECO:0007669"/>
    <property type="project" value="UniProtKB-EC"/>
</dbReference>
<feature type="region of interest" description="Adenylyl transferase" evidence="7">
    <location>
        <begin position="509"/>
        <end position="1005"/>
    </location>
</feature>
<dbReference type="EC" id="2.7.7.42" evidence="7"/>
<dbReference type="CDD" id="cd05401">
    <property type="entry name" value="NT_GlnE_GlnD_like"/>
    <property type="match status" value="2"/>
</dbReference>
<evidence type="ECO:0000259" key="9">
    <source>
        <dbReference type="Pfam" id="PF08335"/>
    </source>
</evidence>
<evidence type="ECO:0000256" key="1">
    <source>
        <dbReference type="ARBA" id="ARBA00022679"/>
    </source>
</evidence>
<dbReference type="InterPro" id="IPR005190">
    <property type="entry name" value="GlnE_rpt_dom"/>
</dbReference>
<evidence type="ECO:0000256" key="4">
    <source>
        <dbReference type="ARBA" id="ARBA00022840"/>
    </source>
</evidence>
<comment type="catalytic activity">
    <reaction evidence="7">
        <text>[glutamine synthetase]-O(4)-(5'-adenylyl)-L-tyrosine + phosphate = [glutamine synthetase]-L-tyrosine + ADP</text>
        <dbReference type="Rhea" id="RHEA:43716"/>
        <dbReference type="Rhea" id="RHEA-COMP:10660"/>
        <dbReference type="Rhea" id="RHEA-COMP:10661"/>
        <dbReference type="ChEBI" id="CHEBI:43474"/>
        <dbReference type="ChEBI" id="CHEBI:46858"/>
        <dbReference type="ChEBI" id="CHEBI:83624"/>
        <dbReference type="ChEBI" id="CHEBI:456216"/>
        <dbReference type="EC" id="2.7.7.89"/>
    </reaction>
</comment>
<dbReference type="Gene3D" id="1.20.120.330">
    <property type="entry name" value="Nucleotidyltransferases domain 2"/>
    <property type="match status" value="2"/>
</dbReference>
<evidence type="ECO:0000259" key="8">
    <source>
        <dbReference type="Pfam" id="PF03710"/>
    </source>
</evidence>
<gene>
    <name evidence="7" type="primary">glnE</name>
    <name evidence="10" type="ORF">AVDCRST_MAG16-2715</name>
</gene>
<feature type="domain" description="Glutamate-ammonia ligase adenylyltransferase repeated" evidence="8">
    <location>
        <begin position="602"/>
        <end position="839"/>
    </location>
</feature>
<dbReference type="GO" id="GO:0016874">
    <property type="term" value="F:ligase activity"/>
    <property type="evidence" value="ECO:0007669"/>
    <property type="project" value="UniProtKB-KW"/>
</dbReference>
<dbReference type="Pfam" id="PF03710">
    <property type="entry name" value="GlnE"/>
    <property type="match status" value="2"/>
</dbReference>
<dbReference type="NCBIfam" id="NF010707">
    <property type="entry name" value="PRK14109.1"/>
    <property type="match status" value="1"/>
</dbReference>
<comment type="function">
    <text evidence="7">Involved in the regulation of glutamine synthetase GlnA, a key enzyme in the process to assimilate ammonia. When cellular nitrogen levels are high, the C-terminal adenylyl transferase (AT) inactivates GlnA by covalent transfer of an adenylyl group from ATP to specific tyrosine residue of GlnA, thus reducing its activity. Conversely, when nitrogen levels are low, the N-terminal adenylyl removase (AR) activates GlnA by removing the adenylyl group by phosphorolysis, increasing its activity. The regulatory region of GlnE binds the signal transduction protein PII (GlnB) which indicates the nitrogen status of the cell.</text>
</comment>
<dbReference type="Gene3D" id="3.30.460.10">
    <property type="entry name" value="Beta Polymerase, domain 2"/>
    <property type="match status" value="2"/>
</dbReference>
<evidence type="ECO:0000313" key="10">
    <source>
        <dbReference type="EMBL" id="CAA9356741.1"/>
    </source>
</evidence>
<dbReference type="InterPro" id="IPR013546">
    <property type="entry name" value="PII_UdlTrfase/GS_AdlTrfase"/>
</dbReference>
<keyword evidence="3 7" id="KW-0547">Nucleotide-binding</keyword>
<protein>
    <recommendedName>
        <fullName evidence="7">Bifunctional glutamine synthetase adenylyltransferase/adenylyl-removing enzyme</fullName>
    </recommendedName>
    <alternativeName>
        <fullName evidence="7">ATP:glutamine synthetase adenylyltransferase</fullName>
    </alternativeName>
    <alternativeName>
        <fullName evidence="7">ATase</fullName>
    </alternativeName>
    <domain>
        <recommendedName>
            <fullName evidence="7">Glutamine synthetase adenylyl-L-tyrosine phosphorylase</fullName>
            <ecNumber evidence="7">2.7.7.89</ecNumber>
        </recommendedName>
        <alternativeName>
            <fullName evidence="7">Adenylyl removase</fullName>
            <shortName evidence="7">AR</shortName>
            <shortName evidence="7">AT-N</shortName>
        </alternativeName>
    </domain>
    <domain>
        <recommendedName>
            <fullName evidence="7">Glutamine synthetase adenylyl transferase</fullName>
            <ecNumber evidence="7">2.7.7.42</ecNumber>
        </recommendedName>
        <alternativeName>
            <fullName evidence="7">Adenylyl transferase</fullName>
            <shortName evidence="7">AT</shortName>
            <shortName evidence="7">AT-C</shortName>
        </alternativeName>
    </domain>
</protein>
<feature type="domain" description="PII-uridylyltransferase/Glutamine-synthetase adenylyltransferase" evidence="9">
    <location>
        <begin position="881"/>
        <end position="1003"/>
    </location>
</feature>
<keyword evidence="6 7" id="KW-0511">Multifunctional enzyme</keyword>
<keyword evidence="2 7" id="KW-0548">Nucleotidyltransferase</keyword>
<dbReference type="GO" id="GO:0005829">
    <property type="term" value="C:cytosol"/>
    <property type="evidence" value="ECO:0007669"/>
    <property type="project" value="TreeGrafter"/>
</dbReference>
<feature type="domain" description="PII-uridylyltransferase/Glutamine-synthetase adenylyltransferase" evidence="9">
    <location>
        <begin position="356"/>
        <end position="497"/>
    </location>
</feature>
<dbReference type="PANTHER" id="PTHR30621">
    <property type="entry name" value="GLUTAMINE SYNTHETASE ADENYLYLTRANSFERASE"/>
    <property type="match status" value="1"/>
</dbReference>
<sequence length="1005" mass="108347">MSVFDSRSTGTGLLVRLGFEDPTATQAALEQVGLWSAGRPVDEQAAEVVTALADVADPDLALSTLVTLLAEVPEPSALREALCSSPGLRRRLLRVLGTSMALGDHLVAHPADWTTLDDELESVRPTVYGLQRTLLDAVQADSDVLPWGTGGARAGLTGAAAVAALRTAYRRCLLALAARDLSGAVTVEEVAAEMADLAAATLSAGLAVALTALPDNAPPCRLAVIGMGKAGGRELNYVSDVDVVFVAEPLDGSPEQAALKTATRLASEMMRVCAAVAWPVDAGLRPEGGAGPLVRTLASHEAYYRRWAQTWEFQALLKARPVAGDLALGQAYVDTVDPMVWRVGERKGFVEDVQAMRRRVEKTLKGDRASREVKLGPGGLRDVEFAVQLLQLVHGRTDETVRSGTTLVALDQLAAGGYVGREDARHLTEAYRWLRTVEHRLQLHRLRRTHLLPAADDEAGLRRLARAVGYRKDVLQTFGRERAGYGREVRRLHEKLFYRPLLEAVARLPADQARLTPAAARARLEALGFAEPAVALRHLEALTGGVSRRAVIQQTLLPAMLGWFADAADPDAGLKSFRQVSDALGGTPWYLRLLRDEGQAAERLAHLLASSRFVADLLGRAPEAVRLLASDAELAPRPRAALESAFVSVARRRDDWEATVAAARGMRREELLRVACADLLGLVSHAEVGAALSDVAGAVLAAALETARRKVESERRDELPIRFAVLAMGRLGGREQGYGSDADVLFVHEAHPGTPESVAASVAHDVAHEVRRLLALPAPDPPLVVDADLRPEGKQGPLSRSLSSYAAYYARWSSVWEAQALLRAAPLVGDADLAARFLDAVAPVRWPQGGLTEAHVREIRRIKARMEGERMPRGVDPKLVLKMGPGGLADVEWVVQLLQLQHAHAVEALRTPATLPALQAARDAGLLDPDDADVLRTAWTLAARVRDALVLVRGKQAISLPSSGRELDGVARSLGYPALSQGEFLDDYRRATRRARAVVERVFYG</sequence>
<dbReference type="SUPFAM" id="SSF81593">
    <property type="entry name" value="Nucleotidyltransferase substrate binding subunit/domain"/>
    <property type="match status" value="2"/>
</dbReference>
<dbReference type="EC" id="2.7.7.89" evidence="7"/>